<accession>A0AAV1SQG8</accession>
<dbReference type="Proteomes" id="UP001314170">
    <property type="component" value="Unassembled WGS sequence"/>
</dbReference>
<name>A0AAV1SQG8_9ROSI</name>
<organism evidence="1 2">
    <name type="scientific">Dovyalis caffra</name>
    <dbReference type="NCBI Taxonomy" id="77055"/>
    <lineage>
        <taxon>Eukaryota</taxon>
        <taxon>Viridiplantae</taxon>
        <taxon>Streptophyta</taxon>
        <taxon>Embryophyta</taxon>
        <taxon>Tracheophyta</taxon>
        <taxon>Spermatophyta</taxon>
        <taxon>Magnoliopsida</taxon>
        <taxon>eudicotyledons</taxon>
        <taxon>Gunneridae</taxon>
        <taxon>Pentapetalae</taxon>
        <taxon>rosids</taxon>
        <taxon>fabids</taxon>
        <taxon>Malpighiales</taxon>
        <taxon>Salicaceae</taxon>
        <taxon>Flacourtieae</taxon>
        <taxon>Dovyalis</taxon>
    </lineage>
</organism>
<protein>
    <submittedName>
        <fullName evidence="1">Uncharacterized protein</fullName>
    </submittedName>
</protein>
<reference evidence="1 2" key="1">
    <citation type="submission" date="2024-01" db="EMBL/GenBank/DDBJ databases">
        <authorList>
            <person name="Waweru B."/>
        </authorList>
    </citation>
    <scope>NUCLEOTIDE SEQUENCE [LARGE SCALE GENOMIC DNA]</scope>
</reference>
<evidence type="ECO:0000313" key="2">
    <source>
        <dbReference type="Proteomes" id="UP001314170"/>
    </source>
</evidence>
<gene>
    <name evidence="1" type="ORF">DCAF_LOCUS25310</name>
</gene>
<dbReference type="AlphaFoldDB" id="A0AAV1SQG8"/>
<dbReference type="EMBL" id="CAWUPB010001195">
    <property type="protein sequence ID" value="CAK7354730.1"/>
    <property type="molecule type" value="Genomic_DNA"/>
</dbReference>
<comment type="caution">
    <text evidence="1">The sequence shown here is derived from an EMBL/GenBank/DDBJ whole genome shotgun (WGS) entry which is preliminary data.</text>
</comment>
<proteinExistence type="predicted"/>
<keyword evidence="2" id="KW-1185">Reference proteome</keyword>
<sequence>MEVGNSKEGDTGSPPRQRFYIELKPGETTIVSWKKLLKDAAANKANPSQSQNQTAAAATAAADVAVEPASVDTAQQEAQFALAVNNFMLCKLDYEIHPNDKENSMIGKSVISHLERDAVCVDE</sequence>
<evidence type="ECO:0000313" key="1">
    <source>
        <dbReference type="EMBL" id="CAK7354730.1"/>
    </source>
</evidence>